<dbReference type="Proteomes" id="UP000035800">
    <property type="component" value="Chromosome I"/>
</dbReference>
<sequence length="37" mass="4724">MIELISFQILRHALIRNSKYEFRKSWSSYILKFWDRF</sequence>
<protein>
    <submittedName>
        <fullName evidence="1">Uncharacterized protein</fullName>
    </submittedName>
</protein>
<dbReference type="AlphaFoldDB" id="A0A097ESV7"/>
<proteinExistence type="predicted"/>
<dbReference type="KEGG" id="lst:LSS_22405"/>
<accession>A0A097ESV7</accession>
<evidence type="ECO:0000313" key="2">
    <source>
        <dbReference type="Proteomes" id="UP000035800"/>
    </source>
</evidence>
<name>A0A097ESV7_9LEPT</name>
<dbReference type="EMBL" id="CP006694">
    <property type="protein sequence ID" value="AIT10990.1"/>
    <property type="molecule type" value="Genomic_DNA"/>
</dbReference>
<organism evidence="1 2">
    <name type="scientific">Leptospira santarosai serovar Shermani str. LT 821</name>
    <dbReference type="NCBI Taxonomy" id="758847"/>
    <lineage>
        <taxon>Bacteria</taxon>
        <taxon>Pseudomonadati</taxon>
        <taxon>Spirochaetota</taxon>
        <taxon>Spirochaetia</taxon>
        <taxon>Leptospirales</taxon>
        <taxon>Leptospiraceae</taxon>
        <taxon>Leptospira</taxon>
    </lineage>
</organism>
<gene>
    <name evidence="1" type="ORF">LSS_22405</name>
</gene>
<dbReference type="STRING" id="758847.LSS_22405"/>
<reference evidence="1 2" key="1">
    <citation type="journal article" date="2012" name="Gene">
        <title>Sequence of Leptospira santarosai serovar Shermani genome and prediction of virulence-associated genes.</title>
        <authorList>
            <person name="Chou L.F."/>
            <person name="Chen Y.T."/>
            <person name="Lu C.W."/>
            <person name="Ko Y.C."/>
            <person name="Tang C.Y."/>
            <person name="Pan M.J."/>
            <person name="Tian Y.C."/>
            <person name="Chiu C.H."/>
            <person name="Hung C.C."/>
            <person name="Yang C.W."/>
        </authorList>
    </citation>
    <scope>NUCLEOTIDE SEQUENCE [LARGE SCALE GENOMIC DNA]</scope>
    <source>
        <strain evidence="1">LT 821</strain>
    </source>
</reference>
<evidence type="ECO:0000313" key="1">
    <source>
        <dbReference type="EMBL" id="AIT10990.1"/>
    </source>
</evidence>
<reference evidence="1 2" key="2">
    <citation type="journal article" date="2014" name="Emerg. Microbes Infect.">
        <title>Potential impact on kidney infection: a whole-genome analysis of Leptospira santarosai serovar Shermani.</title>
        <authorList>
            <person name="Chou L.F."/>
            <person name="Chen T.W."/>
            <person name="Ko Y.C."/>
            <person name="Pan M.J."/>
            <person name="Tian Y.C."/>
            <person name="Chiu C.H."/>
            <person name="Tang P."/>
            <person name="Hung C.C."/>
            <person name="Yang C.W."/>
        </authorList>
    </citation>
    <scope>NUCLEOTIDE SEQUENCE</scope>
    <source>
        <strain evidence="1 2">LT 821</strain>
    </source>
</reference>